<dbReference type="Proteomes" id="UP000075604">
    <property type="component" value="Unassembled WGS sequence"/>
</dbReference>
<comment type="caution">
    <text evidence="2">The sequence shown here is derived from an EMBL/GenBank/DDBJ whole genome shotgun (WGS) entry which is preliminary data.</text>
</comment>
<protein>
    <submittedName>
        <fullName evidence="2">Uncharacterized protein</fullName>
    </submittedName>
</protein>
<accession>A0A150PAP1</accession>
<feature type="region of interest" description="Disordered" evidence="1">
    <location>
        <begin position="193"/>
        <end position="214"/>
    </location>
</feature>
<dbReference type="AlphaFoldDB" id="A0A150PAP1"/>
<evidence type="ECO:0000256" key="1">
    <source>
        <dbReference type="SAM" id="MobiDB-lite"/>
    </source>
</evidence>
<sequence length="214" mass="24019">MSASVTILYEEQRAHGNSFGLHTLVKTCVHDALNGDRYRIEKMLADARPLKGVQNVLRACREELDLIAIDGRDVIAVIDNDAIRHHLKLPRTASHARVEQEIRRGSRAPDRLAIVLLVQNTESVLKAAAECDASLDPKRVERAVEHKDMLERDAIFLELSRERARPLRDCVLGRMPSLRTLFDLLVSKLSHTTGKAAPTKNARAPEGKRTRRGK</sequence>
<reference evidence="2 3" key="1">
    <citation type="submission" date="2014-02" db="EMBL/GenBank/DDBJ databases">
        <title>The small core and large imbalanced accessory genome model reveals a collaborative survival strategy of Sorangium cellulosum strains in nature.</title>
        <authorList>
            <person name="Han K."/>
            <person name="Peng R."/>
            <person name="Blom J."/>
            <person name="Li Y.-Z."/>
        </authorList>
    </citation>
    <scope>NUCLEOTIDE SEQUENCE [LARGE SCALE GENOMIC DNA]</scope>
    <source>
        <strain evidence="2 3">So0157-18</strain>
    </source>
</reference>
<evidence type="ECO:0000313" key="2">
    <source>
        <dbReference type="EMBL" id="KYF52765.1"/>
    </source>
</evidence>
<organism evidence="2 3">
    <name type="scientific">Sorangium cellulosum</name>
    <name type="common">Polyangium cellulosum</name>
    <dbReference type="NCBI Taxonomy" id="56"/>
    <lineage>
        <taxon>Bacteria</taxon>
        <taxon>Pseudomonadati</taxon>
        <taxon>Myxococcota</taxon>
        <taxon>Polyangia</taxon>
        <taxon>Polyangiales</taxon>
        <taxon>Polyangiaceae</taxon>
        <taxon>Sorangium</taxon>
    </lineage>
</organism>
<proteinExistence type="predicted"/>
<name>A0A150PAP1_SORCE</name>
<evidence type="ECO:0000313" key="3">
    <source>
        <dbReference type="Proteomes" id="UP000075604"/>
    </source>
</evidence>
<gene>
    <name evidence="2" type="ORF">BE04_47620</name>
</gene>
<dbReference type="EMBL" id="JELX01003270">
    <property type="protein sequence ID" value="KYF52765.1"/>
    <property type="molecule type" value="Genomic_DNA"/>
</dbReference>